<evidence type="ECO:0000313" key="2">
    <source>
        <dbReference type="Proteomes" id="UP001144352"/>
    </source>
</evidence>
<proteinExistence type="predicted"/>
<evidence type="ECO:0000313" key="1">
    <source>
        <dbReference type="EMBL" id="GLI39579.1"/>
    </source>
</evidence>
<reference evidence="1" key="1">
    <citation type="submission" date="2022-12" db="EMBL/GenBank/DDBJ databases">
        <title>Reference genome sequencing for broad-spectrum identification of bacterial and archaeal isolates by mass spectrometry.</title>
        <authorList>
            <person name="Sekiguchi Y."/>
            <person name="Tourlousse D.M."/>
        </authorList>
    </citation>
    <scope>NUCLEOTIDE SEQUENCE</scope>
    <source>
        <strain evidence="1">H2</strain>
    </source>
</reference>
<dbReference type="RefSeq" id="WP_214187511.1">
    <property type="nucleotide sequence ID" value="NZ_BSDS01000002.1"/>
</dbReference>
<protein>
    <submittedName>
        <fullName evidence="1">Uncharacterized protein</fullName>
    </submittedName>
</protein>
<dbReference type="Proteomes" id="UP001144352">
    <property type="component" value="Unassembled WGS sequence"/>
</dbReference>
<name>A0A9W6G399_9BACT</name>
<dbReference type="AlphaFoldDB" id="A0A9W6G399"/>
<keyword evidence="2" id="KW-1185">Reference proteome</keyword>
<comment type="caution">
    <text evidence="1">The sequence shown here is derived from an EMBL/GenBank/DDBJ whole genome shotgun (WGS) entry which is preliminary data.</text>
</comment>
<sequence length="173" mass="20059">MSPLDRQSDEPTNEERAGRIDTVMQAYCLTLEGRDFDGDEDDVKDLLTDLMHFCERMEIDFEENLRVARNNYNHERNAEQGDTDQLGCPVCGRFLEVTRTDTLLGIDRELYDCQECDETFIRELNAPDSPLQRAVKCVGCGNMISQASARILYQRDDYAHFIGECCWDERLRE</sequence>
<gene>
    <name evidence="1" type="ORF">GHYDROH2_30800</name>
</gene>
<organism evidence="1 2">
    <name type="scientific">Geobacter hydrogenophilus</name>
    <dbReference type="NCBI Taxonomy" id="40983"/>
    <lineage>
        <taxon>Bacteria</taxon>
        <taxon>Pseudomonadati</taxon>
        <taxon>Thermodesulfobacteriota</taxon>
        <taxon>Desulfuromonadia</taxon>
        <taxon>Geobacterales</taxon>
        <taxon>Geobacteraceae</taxon>
        <taxon>Geobacter</taxon>
    </lineage>
</organism>
<accession>A0A9W6G399</accession>
<dbReference type="EMBL" id="BSDS01000002">
    <property type="protein sequence ID" value="GLI39579.1"/>
    <property type="molecule type" value="Genomic_DNA"/>
</dbReference>